<dbReference type="RefSeq" id="WP_109279419.1">
    <property type="nucleotide sequence ID" value="NZ_JBFAUK010000002.1"/>
</dbReference>
<feature type="signal peptide" evidence="1">
    <location>
        <begin position="1"/>
        <end position="27"/>
    </location>
</feature>
<dbReference type="InterPro" id="IPR000772">
    <property type="entry name" value="Ricin_B_lectin"/>
</dbReference>
<feature type="chain" id="PRO_5046514813" evidence="1">
    <location>
        <begin position="28"/>
        <end position="183"/>
    </location>
</feature>
<dbReference type="InterPro" id="IPR035992">
    <property type="entry name" value="Ricin_B-like_lectins"/>
</dbReference>
<feature type="domain" description="Ricin B lectin" evidence="2">
    <location>
        <begin position="39"/>
        <end position="180"/>
    </location>
</feature>
<name>A0ABV3JRW4_STRON</name>
<dbReference type="SMART" id="SM00458">
    <property type="entry name" value="RICIN"/>
    <property type="match status" value="1"/>
</dbReference>
<accession>A0ABV3JRW4</accession>
<organism evidence="3 4">
    <name type="scientific">Streptomyces orinoci</name>
    <name type="common">Streptoverticillium orinoci</name>
    <dbReference type="NCBI Taxonomy" id="67339"/>
    <lineage>
        <taxon>Bacteria</taxon>
        <taxon>Bacillati</taxon>
        <taxon>Actinomycetota</taxon>
        <taxon>Actinomycetes</taxon>
        <taxon>Kitasatosporales</taxon>
        <taxon>Streptomycetaceae</taxon>
        <taxon>Streptomyces</taxon>
    </lineage>
</organism>
<evidence type="ECO:0000256" key="1">
    <source>
        <dbReference type="SAM" id="SignalP"/>
    </source>
</evidence>
<dbReference type="PROSITE" id="PS50231">
    <property type="entry name" value="RICIN_B_LECTIN"/>
    <property type="match status" value="1"/>
</dbReference>
<dbReference type="SUPFAM" id="SSF50370">
    <property type="entry name" value="Ricin B-like lectins"/>
    <property type="match status" value="1"/>
</dbReference>
<sequence>MAGLIRFALIFGVGAAALAGSTVTAHAEGGVPLSAAPAEETIVQLKVTHSGKCLDIPQARTENGVHAWQWECNGSAAQRWRVVPMDNSSFQLRLVASDKCLEVENSGRQEGAVVQQWACTNGQQMRWRAVLVDPVRKLFELRPAHVEDRCLDIANSMTENGAPAWQWACNQTNTQLWQILEVK</sequence>
<protein>
    <submittedName>
        <fullName evidence="3">RICIN domain-containing protein</fullName>
    </submittedName>
</protein>
<proteinExistence type="predicted"/>
<dbReference type="Pfam" id="PF14200">
    <property type="entry name" value="RicinB_lectin_2"/>
    <property type="match status" value="1"/>
</dbReference>
<dbReference type="EMBL" id="JBFAUK010000002">
    <property type="protein sequence ID" value="MEV5505633.1"/>
    <property type="molecule type" value="Genomic_DNA"/>
</dbReference>
<comment type="caution">
    <text evidence="3">The sequence shown here is derived from an EMBL/GenBank/DDBJ whole genome shotgun (WGS) entry which is preliminary data.</text>
</comment>
<evidence type="ECO:0000313" key="4">
    <source>
        <dbReference type="Proteomes" id="UP001552594"/>
    </source>
</evidence>
<dbReference type="CDD" id="cd00161">
    <property type="entry name" value="beta-trefoil_Ricin-like"/>
    <property type="match status" value="1"/>
</dbReference>
<evidence type="ECO:0000259" key="2">
    <source>
        <dbReference type="SMART" id="SM00458"/>
    </source>
</evidence>
<dbReference type="Gene3D" id="2.80.10.50">
    <property type="match status" value="3"/>
</dbReference>
<reference evidence="3 4" key="1">
    <citation type="submission" date="2024-06" db="EMBL/GenBank/DDBJ databases">
        <title>The Natural Products Discovery Center: Release of the First 8490 Sequenced Strains for Exploring Actinobacteria Biosynthetic Diversity.</title>
        <authorList>
            <person name="Kalkreuter E."/>
            <person name="Kautsar S.A."/>
            <person name="Yang D."/>
            <person name="Bader C.D."/>
            <person name="Teijaro C.N."/>
            <person name="Fluegel L."/>
            <person name="Davis C.M."/>
            <person name="Simpson J.R."/>
            <person name="Lauterbach L."/>
            <person name="Steele A.D."/>
            <person name="Gui C."/>
            <person name="Meng S."/>
            <person name="Li G."/>
            <person name="Viehrig K."/>
            <person name="Ye F."/>
            <person name="Su P."/>
            <person name="Kiefer A.F."/>
            <person name="Nichols A."/>
            <person name="Cepeda A.J."/>
            <person name="Yan W."/>
            <person name="Fan B."/>
            <person name="Jiang Y."/>
            <person name="Adhikari A."/>
            <person name="Zheng C.-J."/>
            <person name="Schuster L."/>
            <person name="Cowan T.M."/>
            <person name="Smanski M.J."/>
            <person name="Chevrette M.G."/>
            <person name="De Carvalho L.P.S."/>
            <person name="Shen B."/>
        </authorList>
    </citation>
    <scope>NUCLEOTIDE SEQUENCE [LARGE SCALE GENOMIC DNA]</scope>
    <source>
        <strain evidence="3 4">NPDC052347</strain>
    </source>
</reference>
<keyword evidence="4" id="KW-1185">Reference proteome</keyword>
<gene>
    <name evidence="3" type="ORF">AB0L16_04030</name>
</gene>
<evidence type="ECO:0000313" key="3">
    <source>
        <dbReference type="EMBL" id="MEV5505633.1"/>
    </source>
</evidence>
<dbReference type="Proteomes" id="UP001552594">
    <property type="component" value="Unassembled WGS sequence"/>
</dbReference>
<keyword evidence="1" id="KW-0732">Signal</keyword>